<dbReference type="Proteomes" id="UP000054549">
    <property type="component" value="Unassembled WGS sequence"/>
</dbReference>
<proteinExistence type="predicted"/>
<feature type="region of interest" description="Disordered" evidence="1">
    <location>
        <begin position="23"/>
        <end position="48"/>
    </location>
</feature>
<protein>
    <submittedName>
        <fullName evidence="2">Uncharacterized protein</fullName>
    </submittedName>
</protein>
<dbReference type="AlphaFoldDB" id="A0A0C2XB53"/>
<dbReference type="STRING" id="946122.A0A0C2XB53"/>
<gene>
    <name evidence="2" type="ORF">M378DRAFT_124543</name>
</gene>
<sequence>MTSSPSGSMSTSATTLRAYHFPEPVSIPSTPISSPSPGNSLPDSPLSDSISSLPSVSSSFFFSSAAASPPHPHSSQLDHSVSQGLIIPSLSLPTALRRSTPYGQTLGNLRVLVLVRRGADPSLIPALVLDDNEDIVDVGSWDETEYGRTMKASTDWVEHSDTGGLEKFEPLRNVEFIEFPVYDSETDLDELIDNVKSCLQNPFLSVSDILHPKHRTSSVLSNLLSSPNSPLYTALILLLPTSKLPDSSDLRLVVDLAPYIPVISLPILPKDGDGCLVEKPGRIQSPKVSCFKPRTLAALRAGLFRSPEIVAQLRSEAADRFMRWREVECAVADIFSIRNGALSPDISPSGYHNAQRSSPSSWDKARWESEWMPTFSVDVAKRLREGTITQRIKEFSQDETKFGYVPKTCPFAETVPSPVFGRNPMYDPLHLPSLLVFSISLLGPLRERFDGSLSFVWDALEQVQVRVALLGGFVVGLGVGLVIR</sequence>
<evidence type="ECO:0000313" key="2">
    <source>
        <dbReference type="EMBL" id="KIL66053.1"/>
    </source>
</evidence>
<dbReference type="OrthoDB" id="3350156at2759"/>
<organism evidence="2 3">
    <name type="scientific">Amanita muscaria (strain Koide BX008)</name>
    <dbReference type="NCBI Taxonomy" id="946122"/>
    <lineage>
        <taxon>Eukaryota</taxon>
        <taxon>Fungi</taxon>
        <taxon>Dikarya</taxon>
        <taxon>Basidiomycota</taxon>
        <taxon>Agaricomycotina</taxon>
        <taxon>Agaricomycetes</taxon>
        <taxon>Agaricomycetidae</taxon>
        <taxon>Agaricales</taxon>
        <taxon>Pluteineae</taxon>
        <taxon>Amanitaceae</taxon>
        <taxon>Amanita</taxon>
    </lineage>
</organism>
<accession>A0A0C2XB53</accession>
<reference evidence="2 3" key="1">
    <citation type="submission" date="2014-04" db="EMBL/GenBank/DDBJ databases">
        <title>Evolutionary Origins and Diversification of the Mycorrhizal Mutualists.</title>
        <authorList>
            <consortium name="DOE Joint Genome Institute"/>
            <consortium name="Mycorrhizal Genomics Consortium"/>
            <person name="Kohler A."/>
            <person name="Kuo A."/>
            <person name="Nagy L.G."/>
            <person name="Floudas D."/>
            <person name="Copeland A."/>
            <person name="Barry K.W."/>
            <person name="Cichocki N."/>
            <person name="Veneault-Fourrey C."/>
            <person name="LaButti K."/>
            <person name="Lindquist E.A."/>
            <person name="Lipzen A."/>
            <person name="Lundell T."/>
            <person name="Morin E."/>
            <person name="Murat C."/>
            <person name="Riley R."/>
            <person name="Ohm R."/>
            <person name="Sun H."/>
            <person name="Tunlid A."/>
            <person name="Henrissat B."/>
            <person name="Grigoriev I.V."/>
            <person name="Hibbett D.S."/>
            <person name="Martin F."/>
        </authorList>
    </citation>
    <scope>NUCLEOTIDE SEQUENCE [LARGE SCALE GENOMIC DNA]</scope>
    <source>
        <strain evidence="2 3">Koide BX008</strain>
    </source>
</reference>
<evidence type="ECO:0000256" key="1">
    <source>
        <dbReference type="SAM" id="MobiDB-lite"/>
    </source>
</evidence>
<evidence type="ECO:0000313" key="3">
    <source>
        <dbReference type="Proteomes" id="UP000054549"/>
    </source>
</evidence>
<keyword evidence="3" id="KW-1185">Reference proteome</keyword>
<dbReference type="EMBL" id="KN818238">
    <property type="protein sequence ID" value="KIL66053.1"/>
    <property type="molecule type" value="Genomic_DNA"/>
</dbReference>
<name>A0A0C2XB53_AMAMK</name>
<dbReference type="InParanoid" id="A0A0C2XB53"/>
<dbReference type="HOGENOM" id="CLU_020369_0_0_1"/>